<keyword evidence="1" id="KW-0812">Transmembrane</keyword>
<reference evidence="2 3" key="1">
    <citation type="submission" date="2017-01" db="EMBL/GenBank/DDBJ databases">
        <title>Genome sequencing of Arcobacter sp. LPB0137.</title>
        <authorList>
            <person name="Lee G.-W."/>
            <person name="Yi H."/>
        </authorList>
    </citation>
    <scope>NUCLEOTIDE SEQUENCE [LARGE SCALE GENOMIC DNA]</scope>
    <source>
        <strain evidence="2 3">LPB0137</strain>
    </source>
</reference>
<keyword evidence="1" id="KW-1133">Transmembrane helix</keyword>
<organism evidence="2 3">
    <name type="scientific">Poseidonibacter parvus</name>
    <dbReference type="NCBI Taxonomy" id="1850254"/>
    <lineage>
        <taxon>Bacteria</taxon>
        <taxon>Pseudomonadati</taxon>
        <taxon>Campylobacterota</taxon>
        <taxon>Epsilonproteobacteria</taxon>
        <taxon>Campylobacterales</taxon>
        <taxon>Arcobacteraceae</taxon>
        <taxon>Poseidonibacter</taxon>
    </lineage>
</organism>
<accession>A0A1P8KP96</accession>
<dbReference type="EMBL" id="CP019070">
    <property type="protein sequence ID" value="APW66377.1"/>
    <property type="molecule type" value="Genomic_DNA"/>
</dbReference>
<evidence type="ECO:0000256" key="1">
    <source>
        <dbReference type="SAM" id="Phobius"/>
    </source>
</evidence>
<keyword evidence="1" id="KW-0472">Membrane</keyword>
<keyword evidence="3" id="KW-1185">Reference proteome</keyword>
<gene>
    <name evidence="2" type="ORF">LPB137_11220</name>
</gene>
<dbReference type="RefSeq" id="WP_076088082.1">
    <property type="nucleotide sequence ID" value="NZ_CP019070.1"/>
</dbReference>
<protein>
    <recommendedName>
        <fullName evidence="4">BatD protein</fullName>
    </recommendedName>
</protein>
<evidence type="ECO:0008006" key="4">
    <source>
        <dbReference type="Google" id="ProtNLM"/>
    </source>
</evidence>
<dbReference type="KEGG" id="alp:LPB137_11220"/>
<dbReference type="OrthoDB" id="5372079at2"/>
<feature type="transmembrane region" description="Helical" evidence="1">
    <location>
        <begin position="396"/>
        <end position="416"/>
    </location>
</feature>
<dbReference type="InterPro" id="IPR025738">
    <property type="entry name" value="BatD"/>
</dbReference>
<dbReference type="PANTHER" id="PTHR40940:SF2">
    <property type="entry name" value="BATD"/>
    <property type="match status" value="1"/>
</dbReference>
<sequence length="486" mass="56078">MLIIRFLFLSSIFIISLFSNVELSLPKEVIKGEPLVFSLTISANDIKMPKLDTINSYSVQEISSSTSTNIINNKITRSIRKIYSLYPSKDFEFPSLKFIIDGKEFFTKSQKITLKNSQKTVSPIFDLSLKTNNKDLYVSENFVLTVVFKYKKNSNIVDLSFEKPNFDNFWYKQLPNTKQYEENGFIVQELNFLLFPLKEGILKVNPLKINAQIIDASNSYSLFSNTSSNIKIYSNELEFNVKKLPSNTNLIGKFDIKASVDKSKVKQGEAISYKLVITGNGNIEDIKDIKLNIKNTTIYDNKPKIKAKYEDGKYKGTYTKVFSIIPNDSITIPKIKIEYFDKDLEQVISKYSDEINIVVEKNNEIKKVELLQKAKKEVKEKQVIKIVEKTSQKDRIIFFTLGIIVGMLILGLYFYVINYKRINKSNETSLIKKVKSSNTKDELLKILAVYIKINSSLDELIFKLEEQKDIKIIKKEIIKKLKELKL</sequence>
<dbReference type="AlphaFoldDB" id="A0A1P8KP96"/>
<dbReference type="STRING" id="1850254.LPB137_11220"/>
<dbReference type="PANTHER" id="PTHR40940">
    <property type="entry name" value="PROTEIN BATD-RELATED"/>
    <property type="match status" value="1"/>
</dbReference>
<evidence type="ECO:0000313" key="2">
    <source>
        <dbReference type="EMBL" id="APW66377.1"/>
    </source>
</evidence>
<evidence type="ECO:0000313" key="3">
    <source>
        <dbReference type="Proteomes" id="UP000186074"/>
    </source>
</evidence>
<dbReference type="Proteomes" id="UP000186074">
    <property type="component" value="Chromosome"/>
</dbReference>
<dbReference type="Pfam" id="PF13584">
    <property type="entry name" value="BatD"/>
    <property type="match status" value="2"/>
</dbReference>
<proteinExistence type="predicted"/>
<name>A0A1P8KP96_9BACT</name>